<proteinExistence type="predicted"/>
<gene>
    <name evidence="1" type="ORF">OIK44_07845</name>
</gene>
<protein>
    <submittedName>
        <fullName evidence="1">Uncharacterized protein</fullName>
    </submittedName>
</protein>
<accession>A0ABT5JZ64</accession>
<reference evidence="1 2" key="1">
    <citation type="submission" date="2022-10" db="EMBL/GenBank/DDBJ databases">
        <title>Janthinobacterium sp. hw3 Genome sequencing.</title>
        <authorList>
            <person name="Park S."/>
        </authorList>
    </citation>
    <scope>NUCLEOTIDE SEQUENCE [LARGE SCALE GENOMIC DNA]</scope>
    <source>
        <strain evidence="2">hw3</strain>
    </source>
</reference>
<dbReference type="Proteomes" id="UP001221208">
    <property type="component" value="Unassembled WGS sequence"/>
</dbReference>
<dbReference type="RefSeq" id="WP_273670168.1">
    <property type="nucleotide sequence ID" value="NZ_JAQQXR010000002.1"/>
</dbReference>
<comment type="caution">
    <text evidence="1">The sequence shown here is derived from an EMBL/GenBank/DDBJ whole genome shotgun (WGS) entry which is preliminary data.</text>
</comment>
<evidence type="ECO:0000313" key="2">
    <source>
        <dbReference type="Proteomes" id="UP001221208"/>
    </source>
</evidence>
<keyword evidence="2" id="KW-1185">Reference proteome</keyword>
<dbReference type="EMBL" id="JAQQXR010000002">
    <property type="protein sequence ID" value="MDC8757495.1"/>
    <property type="molecule type" value="Genomic_DNA"/>
</dbReference>
<evidence type="ECO:0000313" key="1">
    <source>
        <dbReference type="EMBL" id="MDC8757495.1"/>
    </source>
</evidence>
<organism evidence="1 2">
    <name type="scientific">Janthinobacterium fluminis</name>
    <dbReference type="NCBI Taxonomy" id="2987524"/>
    <lineage>
        <taxon>Bacteria</taxon>
        <taxon>Pseudomonadati</taxon>
        <taxon>Pseudomonadota</taxon>
        <taxon>Betaproteobacteria</taxon>
        <taxon>Burkholderiales</taxon>
        <taxon>Oxalobacteraceae</taxon>
        <taxon>Janthinobacterium</taxon>
    </lineage>
</organism>
<name>A0ABT5JZ64_9BURK</name>
<sequence>MSEKVEFKGNVGQAVMGDVNEAPRLSNVVTLHVGEQEKEVELITDYQRKSINVLVKEFAALTGDDDLKIYKVFITDYGLKRFRELPRDKYHEVKASLEEWIQDAKNAAAPSKPAPPPVASHPPAYPTPHHGATSCLACAEKSASFARLQRTARMRLLALVASLAACGWLLYKVPMAADGAITPAENKCYIDGNAYSIGHTTKSVFGVAAECVPASGDSPARWANVKRGR</sequence>